<comment type="caution">
    <text evidence="2">The sequence shown here is derived from an EMBL/GenBank/DDBJ whole genome shotgun (WGS) entry which is preliminary data.</text>
</comment>
<feature type="region of interest" description="Disordered" evidence="1">
    <location>
        <begin position="1"/>
        <end position="66"/>
    </location>
</feature>
<protein>
    <submittedName>
        <fullName evidence="2">Uncharacterized protein</fullName>
    </submittedName>
</protein>
<organism evidence="2 3">
    <name type="scientific">Eleutherodactylus coqui</name>
    <name type="common">Puerto Rican coqui</name>
    <dbReference type="NCBI Taxonomy" id="57060"/>
    <lineage>
        <taxon>Eukaryota</taxon>
        <taxon>Metazoa</taxon>
        <taxon>Chordata</taxon>
        <taxon>Craniata</taxon>
        <taxon>Vertebrata</taxon>
        <taxon>Euteleostomi</taxon>
        <taxon>Amphibia</taxon>
        <taxon>Batrachia</taxon>
        <taxon>Anura</taxon>
        <taxon>Neobatrachia</taxon>
        <taxon>Hyloidea</taxon>
        <taxon>Eleutherodactylidae</taxon>
        <taxon>Eleutherodactylinae</taxon>
        <taxon>Eleutherodactylus</taxon>
        <taxon>Eleutherodactylus</taxon>
    </lineage>
</organism>
<reference evidence="2" key="1">
    <citation type="thesis" date="2020" institute="ProQuest LLC" country="789 East Eisenhower Parkway, Ann Arbor, MI, USA">
        <title>Comparative Genomics and Chromosome Evolution.</title>
        <authorList>
            <person name="Mudd A.B."/>
        </authorList>
    </citation>
    <scope>NUCLEOTIDE SEQUENCE</scope>
    <source>
        <strain evidence="2">HN-11 Male</strain>
        <tissue evidence="2">Kidney and liver</tissue>
    </source>
</reference>
<proteinExistence type="predicted"/>
<gene>
    <name evidence="2" type="ORF">GDO78_004891</name>
</gene>
<sequence length="66" mass="7083">MGPLVPESCSPRRHRSSAPSRVPIPANQEAGIGNGPHRSPAVHEDRGSRRPSSAGEYEDARPPGFR</sequence>
<keyword evidence="3" id="KW-1185">Reference proteome</keyword>
<evidence type="ECO:0000313" key="3">
    <source>
        <dbReference type="Proteomes" id="UP000770717"/>
    </source>
</evidence>
<name>A0A8J6KGW1_ELECQ</name>
<evidence type="ECO:0000256" key="1">
    <source>
        <dbReference type="SAM" id="MobiDB-lite"/>
    </source>
</evidence>
<dbReference type="AlphaFoldDB" id="A0A8J6KGW1"/>
<dbReference type="Proteomes" id="UP000770717">
    <property type="component" value="Unassembled WGS sequence"/>
</dbReference>
<evidence type="ECO:0000313" key="2">
    <source>
        <dbReference type="EMBL" id="KAG9488584.1"/>
    </source>
</evidence>
<dbReference type="EMBL" id="WNTK01000002">
    <property type="protein sequence ID" value="KAG9488584.1"/>
    <property type="molecule type" value="Genomic_DNA"/>
</dbReference>
<accession>A0A8J6KGW1</accession>